<dbReference type="OrthoDB" id="9781505at2"/>
<feature type="transmembrane region" description="Helical" evidence="1">
    <location>
        <begin position="20"/>
        <end position="38"/>
    </location>
</feature>
<feature type="transmembrane region" description="Helical" evidence="1">
    <location>
        <begin position="159"/>
        <end position="180"/>
    </location>
</feature>
<dbReference type="Pfam" id="PF13487">
    <property type="entry name" value="HD_5"/>
    <property type="match status" value="1"/>
</dbReference>
<sequence>MQPNSSIGFFDENEYRVNQIVVKLYSLFTFAGPVMLAARYFNIFPKADYLLLGVYTFFFAVSSVFLFWFVRRVPYARYTKYITLGALELLVIFLSIMPGISVFILYVLVPILSCMYYKKRFTYRVIIACYIMMLASLYIRSRSVQPYPAGALYGIRWFITYGSGSTLEYIFCVILSYNVVSSAHASLQKQYEQDMRIRAMQTKLIAGFANLVESKDYTTGEHVKRTSEYVRTISLKLRELGHYTDELTDDVIDTMTKAAPLHDLGKISIPEEILSKPGPLTRQEFEMIRKHPLYGASLIEKYLSGIETDEYTETARSMTLGHHEWWNGEGYPQHISGTDIPLAARIMAAADVLDALLSKRPYKEALSVDETVDTIKRLSGKQFDPKVVEAVEAIRASLVTS</sequence>
<gene>
    <name evidence="4" type="ORF">HMPREF0860_2531</name>
    <name evidence="3" type="ORF">HMPREF1325_0999</name>
</gene>
<dbReference type="eggNOG" id="COG3437">
    <property type="taxonomic scope" value="Bacteria"/>
</dbReference>
<keyword evidence="1" id="KW-0472">Membrane</keyword>
<evidence type="ECO:0000313" key="5">
    <source>
        <dbReference type="Proteomes" id="UP000016412"/>
    </source>
</evidence>
<feature type="domain" description="HD-GYP" evidence="2">
    <location>
        <begin position="197"/>
        <end position="401"/>
    </location>
</feature>
<dbReference type="STRING" id="1125725.HMPREF1325_0999"/>
<dbReference type="SUPFAM" id="SSF109604">
    <property type="entry name" value="HD-domain/PDEase-like"/>
    <property type="match status" value="1"/>
</dbReference>
<evidence type="ECO:0000313" key="6">
    <source>
        <dbReference type="Proteomes" id="UP000016646"/>
    </source>
</evidence>
<dbReference type="AlphaFoldDB" id="U1GRE6"/>
<keyword evidence="1" id="KW-1133">Transmembrane helix</keyword>
<dbReference type="EMBL" id="AVQI01000018">
    <property type="protein sequence ID" value="ERK04625.1"/>
    <property type="molecule type" value="Genomic_DNA"/>
</dbReference>
<dbReference type="PATRIC" id="fig|1125725.3.peg.1430"/>
<keyword evidence="6" id="KW-1185">Reference proteome</keyword>
<evidence type="ECO:0000256" key="1">
    <source>
        <dbReference type="SAM" id="Phobius"/>
    </source>
</evidence>
<dbReference type="Gene3D" id="1.10.3210.10">
    <property type="entry name" value="Hypothetical protein af1432"/>
    <property type="match status" value="1"/>
</dbReference>
<dbReference type="Proteomes" id="UP000016646">
    <property type="component" value="Unassembled WGS sequence"/>
</dbReference>
<dbReference type="EMBL" id="AUZJ01000039">
    <property type="protein sequence ID" value="ERF60555.1"/>
    <property type="molecule type" value="Genomic_DNA"/>
</dbReference>
<dbReference type="InterPro" id="IPR037522">
    <property type="entry name" value="HD_GYP_dom"/>
</dbReference>
<dbReference type="SMART" id="SM00471">
    <property type="entry name" value="HDc"/>
    <property type="match status" value="1"/>
</dbReference>
<protein>
    <submittedName>
        <fullName evidence="3">HD domain protein</fullName>
    </submittedName>
</protein>
<evidence type="ECO:0000313" key="3">
    <source>
        <dbReference type="EMBL" id="ERF60555.1"/>
    </source>
</evidence>
<organism evidence="3 5">
    <name type="scientific">Treponema socranskii subsp. socranskii VPI DR56BR1116 = ATCC 35536</name>
    <dbReference type="NCBI Taxonomy" id="1125725"/>
    <lineage>
        <taxon>Bacteria</taxon>
        <taxon>Pseudomonadati</taxon>
        <taxon>Spirochaetota</taxon>
        <taxon>Spirochaetia</taxon>
        <taxon>Spirochaetales</taxon>
        <taxon>Treponemataceae</taxon>
        <taxon>Treponema</taxon>
    </lineage>
</organism>
<feature type="transmembrane region" description="Helical" evidence="1">
    <location>
        <begin position="50"/>
        <end position="70"/>
    </location>
</feature>
<name>U1GRE6_TRESO</name>
<dbReference type="InterPro" id="IPR052020">
    <property type="entry name" value="Cyclic_di-GMP/3'3'-cGAMP_PDE"/>
</dbReference>
<evidence type="ECO:0000259" key="2">
    <source>
        <dbReference type="PROSITE" id="PS51832"/>
    </source>
</evidence>
<dbReference type="InterPro" id="IPR003607">
    <property type="entry name" value="HD/PDEase_dom"/>
</dbReference>
<feature type="transmembrane region" description="Helical" evidence="1">
    <location>
        <begin position="90"/>
        <end position="109"/>
    </location>
</feature>
<dbReference type="Proteomes" id="UP000016412">
    <property type="component" value="Unassembled WGS sequence"/>
</dbReference>
<evidence type="ECO:0000313" key="4">
    <source>
        <dbReference type="EMBL" id="ERK04625.1"/>
    </source>
</evidence>
<keyword evidence="1" id="KW-0812">Transmembrane</keyword>
<dbReference type="PROSITE" id="PS51832">
    <property type="entry name" value="HD_GYP"/>
    <property type="match status" value="1"/>
</dbReference>
<comment type="caution">
    <text evidence="3">The sequence shown here is derived from an EMBL/GenBank/DDBJ whole genome shotgun (WGS) entry which is preliminary data.</text>
</comment>
<dbReference type="PANTHER" id="PTHR45228">
    <property type="entry name" value="CYCLIC DI-GMP PHOSPHODIESTERASE TM_0186-RELATED"/>
    <property type="match status" value="1"/>
</dbReference>
<reference evidence="5 6" key="1">
    <citation type="submission" date="2013-08" db="EMBL/GenBank/DDBJ databases">
        <authorList>
            <person name="Durkin A.S."/>
            <person name="Haft D.R."/>
            <person name="McCorrison J."/>
            <person name="Torralba M."/>
            <person name="Gillis M."/>
            <person name="Haft D.H."/>
            <person name="Methe B."/>
            <person name="Sutton G."/>
            <person name="Nelson K.E."/>
        </authorList>
    </citation>
    <scope>NUCLEOTIDE SEQUENCE [LARGE SCALE GENOMIC DNA]</scope>
    <source>
        <strain evidence="4 6">ATCC 35536</strain>
        <strain evidence="3 5">VPI DR56BR1116</strain>
    </source>
</reference>
<dbReference type="CDD" id="cd00077">
    <property type="entry name" value="HDc"/>
    <property type="match status" value="1"/>
</dbReference>
<proteinExistence type="predicted"/>
<dbReference type="PANTHER" id="PTHR45228:SF5">
    <property type="entry name" value="CYCLIC DI-GMP PHOSPHODIESTERASE VC_1348-RELATED"/>
    <property type="match status" value="1"/>
</dbReference>
<accession>U1GRE6</accession>
<feature type="transmembrane region" description="Helical" evidence="1">
    <location>
        <begin position="121"/>
        <end position="139"/>
    </location>
</feature>